<dbReference type="Gene3D" id="1.20.58.520">
    <property type="entry name" value="Amidohydrolase"/>
    <property type="match status" value="1"/>
</dbReference>
<comment type="similarity">
    <text evidence="1">Belongs to the TolB family.</text>
</comment>
<dbReference type="Gene3D" id="3.40.50.10910">
    <property type="entry name" value="Amidohydrolase"/>
    <property type="match status" value="1"/>
</dbReference>
<dbReference type="InterPro" id="IPR011659">
    <property type="entry name" value="WD40"/>
</dbReference>
<feature type="chain" id="PRO_5037930074" evidence="2">
    <location>
        <begin position="25"/>
        <end position="1104"/>
    </location>
</feature>
<dbReference type="PANTHER" id="PTHR36842:SF1">
    <property type="entry name" value="PROTEIN TOLB"/>
    <property type="match status" value="1"/>
</dbReference>
<dbReference type="Gene3D" id="3.30.110.90">
    <property type="entry name" value="Amidohydrolase"/>
    <property type="match status" value="1"/>
</dbReference>
<name>A0A975DB02_9GAMM</name>
<dbReference type="GO" id="GO:0016810">
    <property type="term" value="F:hydrolase activity, acting on carbon-nitrogen (but not peptide) bonds"/>
    <property type="evidence" value="ECO:0007669"/>
    <property type="project" value="InterPro"/>
</dbReference>
<dbReference type="Pfam" id="PF26549">
    <property type="entry name" value="Tricorn_N"/>
    <property type="match status" value="1"/>
</dbReference>
<dbReference type="SUPFAM" id="SSF82171">
    <property type="entry name" value="DPP6 N-terminal domain-like"/>
    <property type="match status" value="2"/>
</dbReference>
<feature type="signal peptide" evidence="2">
    <location>
        <begin position="1"/>
        <end position="24"/>
    </location>
</feature>
<dbReference type="InterPro" id="IPR032466">
    <property type="entry name" value="Metal_Hydrolase"/>
</dbReference>
<proteinExistence type="inferred from homology"/>
<evidence type="ECO:0000256" key="2">
    <source>
        <dbReference type="SAM" id="SignalP"/>
    </source>
</evidence>
<sequence>MKNQLKRTLLSASIACFLSAPTLALESKDSEAKWDVTKPQGEMKAITINTDESTWSNLDVHPNGKTIIFDMLGDLYTMPISGGQATPLVLGYDWNMQATYSPDGSKIAFLSDRDGMMNLWVMNADGTNPVQITKEKSHTIHTPQWSPDGQYIAVTRGVMSSRSIAAGEIWLFHHTGGSGTKVKAGTHGAFNQKNITDPKFSPDGKYLYYTQDITSGRVWQYNKNSTQELFNIIRHDLDTGEEERYIGGAGGAVIPTPSPDGKYMAYLKREDTKTVLYIKDLKTGIDTRLTTEMERDHQETFGTEGNYAYFDWTPDNKHIVYWSGGKFNKIDVKSKKAEIIPFNVSVEKQIQKAVRVPVEVAPDQVAVKQVRWATMSPKGDKIVYQALGKLYVRDVKSGKVSRLTRQDNHDEFYPSFSRDGKYIAYTTWDDQELGTVRVVRSRGGKGKVISTEPGHYIQPRFSPDGKKVVFDRFTGGYLLSPEWSMEPGIYVADVNGDNMKRVVKSGGDAHFGADNNTIYYTSYQAGSYGTKRKLMQVNLDGFEQRDVMNGDEVTEFKVSPDGKWLAFVYQFNAYIAPFGKVGTVQSIGPKSTWVPVKQASAAAGSELHWSADSKKLHWSNASTLYSRSIQETFDFVDGAKAEMSEPTTEGIDLSFNAEADIPDSAVALVGGKVVTMRDADNKQEIIENGVVLVKGNRIVKVGAKGDVTIPKGYETVDVSGKTLFPGIIDAHSHGSQGSRQIIPKQNWKNFSSIGFGVTTIHDPSNDNREIFAAAELQQTGKILAPRIFSTGRILYAGYSPGYTAKINDIEDARFHIKRTKENGAVSVKSYNHPRRDTRQQVLEAARELGVNVVPEGGGKLYQNMTMIIDGHTTLEHSLNIPTGYKDLTQMWSQTETAYNPTFVVAYGGLSGEKYWYDKTNVWENERLMRYAPRYIIEPVSIRRDTAPEDHYNHIKIAEYAKTLRDNGVRVLIGAHGQREGLAAHWEMWMMNQGGFTPWESLRGATFDAAIALGMDKDLGSIEEGKLADIVIVEGDVLTDIRQSEFVTHTMLNGRLYDVKTMSEVATGNFKAEPLFFNRLNINAMPAATAQELKQKEETYHWTHH</sequence>
<dbReference type="SUPFAM" id="SSF51556">
    <property type="entry name" value="Metallo-dependent hydrolases"/>
    <property type="match status" value="1"/>
</dbReference>
<dbReference type="PANTHER" id="PTHR36842">
    <property type="entry name" value="PROTEIN TOLB HOMOLOG"/>
    <property type="match status" value="1"/>
</dbReference>
<dbReference type="InterPro" id="IPR006680">
    <property type="entry name" value="Amidohydro-rel"/>
</dbReference>
<dbReference type="Proteomes" id="UP000682739">
    <property type="component" value="Chromosome"/>
</dbReference>
<evidence type="ECO:0000313" key="5">
    <source>
        <dbReference type="Proteomes" id="UP000682739"/>
    </source>
</evidence>
<evidence type="ECO:0000256" key="1">
    <source>
        <dbReference type="ARBA" id="ARBA00009820"/>
    </source>
</evidence>
<accession>A0A975DB02</accession>
<dbReference type="KEGG" id="psym:J1N51_14120"/>
<dbReference type="RefSeq" id="WP_208831882.1">
    <property type="nucleotide sequence ID" value="NZ_CP072110.1"/>
</dbReference>
<evidence type="ECO:0000259" key="3">
    <source>
        <dbReference type="Pfam" id="PF01979"/>
    </source>
</evidence>
<dbReference type="Pfam" id="PF01979">
    <property type="entry name" value="Amidohydro_1"/>
    <property type="match status" value="1"/>
</dbReference>
<protein>
    <submittedName>
        <fullName evidence="4">PD40 domain-containing protein</fullName>
    </submittedName>
</protein>
<dbReference type="SUPFAM" id="SSF51338">
    <property type="entry name" value="Composite domain of metallo-dependent hydrolases"/>
    <property type="match status" value="1"/>
</dbReference>
<dbReference type="InterPro" id="IPR011042">
    <property type="entry name" value="6-blade_b-propeller_TolB-like"/>
</dbReference>
<dbReference type="Pfam" id="PF07676">
    <property type="entry name" value="PD40"/>
    <property type="match status" value="2"/>
</dbReference>
<organism evidence="4 5">
    <name type="scientific">Psychrosphaera ytuae</name>
    <dbReference type="NCBI Taxonomy" id="2820710"/>
    <lineage>
        <taxon>Bacteria</taxon>
        <taxon>Pseudomonadati</taxon>
        <taxon>Pseudomonadota</taxon>
        <taxon>Gammaproteobacteria</taxon>
        <taxon>Alteromonadales</taxon>
        <taxon>Pseudoalteromonadaceae</taxon>
        <taxon>Psychrosphaera</taxon>
    </lineage>
</organism>
<dbReference type="Gene3D" id="2.30.40.10">
    <property type="entry name" value="Urease, subunit C, domain 1"/>
    <property type="match status" value="1"/>
</dbReference>
<dbReference type="Gene3D" id="2.120.10.30">
    <property type="entry name" value="TolB, C-terminal domain"/>
    <property type="match status" value="4"/>
</dbReference>
<feature type="domain" description="Amidohydrolase-related" evidence="3">
    <location>
        <begin position="722"/>
        <end position="1055"/>
    </location>
</feature>
<keyword evidence="2" id="KW-0732">Signal</keyword>
<gene>
    <name evidence="4" type="ORF">J1N51_14120</name>
</gene>
<dbReference type="InterPro" id="IPR011059">
    <property type="entry name" value="Metal-dep_hydrolase_composite"/>
</dbReference>
<keyword evidence="5" id="KW-1185">Reference proteome</keyword>
<evidence type="ECO:0000313" key="4">
    <source>
        <dbReference type="EMBL" id="QTH63827.1"/>
    </source>
</evidence>
<dbReference type="EMBL" id="CP072110">
    <property type="protein sequence ID" value="QTH63827.1"/>
    <property type="molecule type" value="Genomic_DNA"/>
</dbReference>
<dbReference type="AlphaFoldDB" id="A0A975DB02"/>
<reference evidence="4" key="1">
    <citation type="submission" date="2021-03" db="EMBL/GenBank/DDBJ databases">
        <title>Description of Psychrosphaera ytuae sp. nov. isolated from deep sea sediment of South China Sea.</title>
        <authorList>
            <person name="Zhang J."/>
            <person name="Xu X.-D."/>
        </authorList>
    </citation>
    <scope>NUCLEOTIDE SEQUENCE</scope>
    <source>
        <strain evidence="4">MTZ26</strain>
    </source>
</reference>